<protein>
    <submittedName>
        <fullName evidence="2">Uncharacterized protein</fullName>
    </submittedName>
</protein>
<keyword evidence="1" id="KW-0472">Membrane</keyword>
<keyword evidence="1" id="KW-1133">Transmembrane helix</keyword>
<comment type="caution">
    <text evidence="2">The sequence shown here is derived from an EMBL/GenBank/DDBJ whole genome shotgun (WGS) entry which is preliminary data.</text>
</comment>
<dbReference type="EMBL" id="RSFW01000007">
    <property type="protein sequence ID" value="RSD28421.1"/>
    <property type="molecule type" value="Genomic_DNA"/>
</dbReference>
<keyword evidence="1" id="KW-0812">Transmembrane</keyword>
<dbReference type="Proteomes" id="UP000279911">
    <property type="component" value="Unassembled WGS sequence"/>
</dbReference>
<feature type="transmembrane region" description="Helical" evidence="1">
    <location>
        <begin position="128"/>
        <end position="151"/>
    </location>
</feature>
<dbReference type="AlphaFoldDB" id="A0A3R9F3V7"/>
<feature type="transmembrane region" description="Helical" evidence="1">
    <location>
        <begin position="36"/>
        <end position="54"/>
    </location>
</feature>
<feature type="transmembrane region" description="Helical" evidence="1">
    <location>
        <begin position="61"/>
        <end position="78"/>
    </location>
</feature>
<evidence type="ECO:0000313" key="2">
    <source>
        <dbReference type="EMBL" id="RSD28421.1"/>
    </source>
</evidence>
<accession>A0A3R9F3V7</accession>
<reference evidence="3" key="1">
    <citation type="submission" date="2018-12" db="EMBL/GenBank/DDBJ databases">
        <title>Bacillus chawlae sp. nov., Bacillus glennii sp. nov., and Bacillus saganii sp. nov. Isolated from the Vehicle Assembly Building at Kennedy Space Center where the Viking Spacecraft were Assembled.</title>
        <authorList>
            <person name="Seuylemezian A."/>
            <person name="Vaishampayan P."/>
        </authorList>
    </citation>
    <scope>NUCLEOTIDE SEQUENCE [LARGE SCALE GENOMIC DNA]</scope>
    <source>
        <strain evidence="3">DSM 13966</strain>
    </source>
</reference>
<proteinExistence type="predicted"/>
<gene>
    <name evidence="2" type="ORF">EJA10_04870</name>
</gene>
<feature type="transmembrane region" description="Helical" evidence="1">
    <location>
        <begin position="163"/>
        <end position="182"/>
    </location>
</feature>
<dbReference type="RefSeq" id="WP_125478893.1">
    <property type="nucleotide sequence ID" value="NZ_RSFW01000007.1"/>
</dbReference>
<name>A0A3R9F3V7_9BACI</name>
<evidence type="ECO:0000313" key="3">
    <source>
        <dbReference type="Proteomes" id="UP000279911"/>
    </source>
</evidence>
<feature type="transmembrane region" description="Helical" evidence="1">
    <location>
        <begin position="98"/>
        <end position="116"/>
    </location>
</feature>
<sequence length="190" mass="22392">MEKSRIEQFDEIVKMRQESQQALNQYWLDNALYTSFEYWMMVSFLLVPLIILFFKIDKSKIFFMGFFGYSIHVLFGLVDTFSKNTGLLNYPFPVIPTIPGLSLETSLVPVTFMLVYQWTLNHQKNYYLYMGLTAAILAFAFKPFITALGLFKLYGNSTYYHLFFGYILIILGAKLITNIFLWTEKKYRKT</sequence>
<evidence type="ECO:0000256" key="1">
    <source>
        <dbReference type="SAM" id="Phobius"/>
    </source>
</evidence>
<organism evidence="2 3">
    <name type="scientific">Mesobacillus subterraneus</name>
    <dbReference type="NCBI Taxonomy" id="285983"/>
    <lineage>
        <taxon>Bacteria</taxon>
        <taxon>Bacillati</taxon>
        <taxon>Bacillota</taxon>
        <taxon>Bacilli</taxon>
        <taxon>Bacillales</taxon>
        <taxon>Bacillaceae</taxon>
        <taxon>Mesobacillus</taxon>
    </lineage>
</organism>
<dbReference type="OrthoDB" id="2591789at2"/>